<feature type="non-terminal residue" evidence="2">
    <location>
        <position position="1"/>
    </location>
</feature>
<organism evidence="2 3">
    <name type="scientific">Iphiclides podalirius</name>
    <name type="common">scarce swallowtail</name>
    <dbReference type="NCBI Taxonomy" id="110791"/>
    <lineage>
        <taxon>Eukaryota</taxon>
        <taxon>Metazoa</taxon>
        <taxon>Ecdysozoa</taxon>
        <taxon>Arthropoda</taxon>
        <taxon>Hexapoda</taxon>
        <taxon>Insecta</taxon>
        <taxon>Pterygota</taxon>
        <taxon>Neoptera</taxon>
        <taxon>Endopterygota</taxon>
        <taxon>Lepidoptera</taxon>
        <taxon>Glossata</taxon>
        <taxon>Ditrysia</taxon>
        <taxon>Papilionoidea</taxon>
        <taxon>Papilionidae</taxon>
        <taxon>Papilioninae</taxon>
        <taxon>Iphiclides</taxon>
    </lineage>
</organism>
<feature type="region of interest" description="Disordered" evidence="1">
    <location>
        <begin position="78"/>
        <end position="98"/>
    </location>
</feature>
<keyword evidence="3" id="KW-1185">Reference proteome</keyword>
<accession>A0ABN8J097</accession>
<dbReference type="Proteomes" id="UP000837857">
    <property type="component" value="Chromosome 4"/>
</dbReference>
<dbReference type="EMBL" id="OW152816">
    <property type="protein sequence ID" value="CAH2066237.1"/>
    <property type="molecule type" value="Genomic_DNA"/>
</dbReference>
<proteinExistence type="predicted"/>
<evidence type="ECO:0000313" key="3">
    <source>
        <dbReference type="Proteomes" id="UP000837857"/>
    </source>
</evidence>
<sequence>MREFTSNRDRIALRGPTSPVALHGACNRVGAGRRVSSRAGCGARARELPPLDPLTAAWLSRAGQPSVLAGGSVKRLMRRANGDASDVRRRLGASRGRA</sequence>
<protein>
    <submittedName>
        <fullName evidence="2">Uncharacterized protein</fullName>
    </submittedName>
</protein>
<evidence type="ECO:0000256" key="1">
    <source>
        <dbReference type="SAM" id="MobiDB-lite"/>
    </source>
</evidence>
<gene>
    <name evidence="2" type="ORF">IPOD504_LOCUS13339</name>
</gene>
<reference evidence="2" key="1">
    <citation type="submission" date="2022-03" db="EMBL/GenBank/DDBJ databases">
        <authorList>
            <person name="Martin H S."/>
        </authorList>
    </citation>
    <scope>NUCLEOTIDE SEQUENCE</scope>
</reference>
<name>A0ABN8J097_9NEOP</name>
<evidence type="ECO:0000313" key="2">
    <source>
        <dbReference type="EMBL" id="CAH2066237.1"/>
    </source>
</evidence>